<gene>
    <name evidence="2" type="primary">COLQ</name>
</gene>
<dbReference type="Proteomes" id="UP000002280">
    <property type="component" value="Chromosome 8"/>
</dbReference>
<evidence type="ECO:0000256" key="1">
    <source>
        <dbReference type="SAM" id="MobiDB-lite"/>
    </source>
</evidence>
<dbReference type="Ensembl" id="ENSMODT00000018517.3">
    <property type="protein sequence ID" value="ENSMODP00000018185.2"/>
    <property type="gene ID" value="ENSMODG00000014557.3"/>
</dbReference>
<evidence type="ECO:0000313" key="2">
    <source>
        <dbReference type="Ensembl" id="ENSMODP00000018185.2"/>
    </source>
</evidence>
<feature type="compositionally biased region" description="Pro residues" evidence="1">
    <location>
        <begin position="199"/>
        <end position="217"/>
    </location>
</feature>
<dbReference type="GO" id="GO:0005886">
    <property type="term" value="C:plasma membrane"/>
    <property type="evidence" value="ECO:0007669"/>
    <property type="project" value="Ensembl"/>
</dbReference>
<reference evidence="2 3" key="1">
    <citation type="journal article" date="2007" name="Nature">
        <title>Genome of the marsupial Monodelphis domestica reveals innovation in non-coding sequences.</title>
        <authorList>
            <person name="Mikkelsen T.S."/>
            <person name="Wakefield M.J."/>
            <person name="Aken B."/>
            <person name="Amemiya C.T."/>
            <person name="Chang J.L."/>
            <person name="Duke S."/>
            <person name="Garber M."/>
            <person name="Gentles A.J."/>
            <person name="Goodstadt L."/>
            <person name="Heger A."/>
            <person name="Jurka J."/>
            <person name="Kamal M."/>
            <person name="Mauceli E."/>
            <person name="Searle S.M."/>
            <person name="Sharpe T."/>
            <person name="Baker M.L."/>
            <person name="Batzer M.A."/>
            <person name="Benos P.V."/>
            <person name="Belov K."/>
            <person name="Clamp M."/>
            <person name="Cook A."/>
            <person name="Cuff J."/>
            <person name="Das R."/>
            <person name="Davidow L."/>
            <person name="Deakin J.E."/>
            <person name="Fazzari M.J."/>
            <person name="Glass J.L."/>
            <person name="Grabherr M."/>
            <person name="Greally J.M."/>
            <person name="Gu W."/>
            <person name="Hore T.A."/>
            <person name="Huttley G.A."/>
            <person name="Kleber M."/>
            <person name="Jirtle R.L."/>
            <person name="Koina E."/>
            <person name="Lee J.T."/>
            <person name="Mahony S."/>
            <person name="Marra M.A."/>
            <person name="Miller R.D."/>
            <person name="Nicholls R.D."/>
            <person name="Oda M."/>
            <person name="Papenfuss A.T."/>
            <person name="Parra Z.E."/>
            <person name="Pollock D.D."/>
            <person name="Ray D.A."/>
            <person name="Schein J.E."/>
            <person name="Speed T.P."/>
            <person name="Thompson K."/>
            <person name="VandeBerg J.L."/>
            <person name="Wade C.M."/>
            <person name="Walker J.A."/>
            <person name="Waters P.D."/>
            <person name="Webber C."/>
            <person name="Weidman J.R."/>
            <person name="Xie X."/>
            <person name="Zody M.C."/>
            <person name="Baldwin J."/>
            <person name="Abdouelleil A."/>
            <person name="Abdulkadir J."/>
            <person name="Abebe A."/>
            <person name="Abera B."/>
            <person name="Abreu J."/>
            <person name="Acer S.C."/>
            <person name="Aftuck L."/>
            <person name="Alexander A."/>
            <person name="An P."/>
            <person name="Anderson E."/>
            <person name="Anderson S."/>
            <person name="Arachi H."/>
            <person name="Azer M."/>
            <person name="Bachantsang P."/>
            <person name="Barry A."/>
            <person name="Bayul T."/>
            <person name="Berlin A."/>
            <person name="Bessette D."/>
            <person name="Bloom T."/>
            <person name="Bloom T."/>
            <person name="Boguslavskiy L."/>
            <person name="Bonnet C."/>
            <person name="Boukhgalter B."/>
            <person name="Bourzgui I."/>
            <person name="Brown A."/>
            <person name="Cahill P."/>
            <person name="Channer S."/>
            <person name="Cheshatsang Y."/>
            <person name="Chuda L."/>
            <person name="Citroen M."/>
            <person name="Collymore A."/>
            <person name="Cooke P."/>
            <person name="Costello M."/>
            <person name="D'Aco K."/>
            <person name="Daza R."/>
            <person name="De Haan G."/>
            <person name="DeGray S."/>
            <person name="DeMaso C."/>
            <person name="Dhargay N."/>
            <person name="Dooley K."/>
            <person name="Dooley E."/>
            <person name="Doricent M."/>
            <person name="Dorje P."/>
            <person name="Dorjee K."/>
            <person name="Dupes A."/>
            <person name="Elong R."/>
            <person name="Falk J."/>
            <person name="Farina A."/>
            <person name="Faro S."/>
            <person name="Ferguson D."/>
            <person name="Fisher S."/>
            <person name="Foley C.D."/>
            <person name="Franke A."/>
            <person name="Friedrich D."/>
            <person name="Gadbois L."/>
            <person name="Gearin G."/>
            <person name="Gearin C.R."/>
            <person name="Giannoukos G."/>
            <person name="Goode T."/>
            <person name="Graham J."/>
            <person name="Grandbois E."/>
            <person name="Grewal S."/>
            <person name="Gyaltsen K."/>
            <person name="Hafez N."/>
            <person name="Hagos B."/>
            <person name="Hall J."/>
            <person name="Henson C."/>
            <person name="Hollinger A."/>
            <person name="Honan T."/>
            <person name="Huard M.D."/>
            <person name="Hughes L."/>
            <person name="Hurhula B."/>
            <person name="Husby M.E."/>
            <person name="Kamat A."/>
            <person name="Kanga B."/>
            <person name="Kashin S."/>
            <person name="Khazanovich D."/>
            <person name="Kisner P."/>
            <person name="Lance K."/>
            <person name="Lara M."/>
            <person name="Lee W."/>
            <person name="Lennon N."/>
            <person name="Letendre F."/>
            <person name="LeVine R."/>
            <person name="Lipovsky A."/>
            <person name="Liu X."/>
            <person name="Liu J."/>
            <person name="Liu S."/>
            <person name="Lokyitsang T."/>
            <person name="Lokyitsang Y."/>
            <person name="Lubonja R."/>
            <person name="Lui A."/>
            <person name="MacDonald P."/>
            <person name="Magnisalis V."/>
            <person name="Maru K."/>
            <person name="Matthews C."/>
            <person name="McCusker W."/>
            <person name="McDonough S."/>
            <person name="Mehta T."/>
            <person name="Meldrim J."/>
            <person name="Meneus L."/>
            <person name="Mihai O."/>
            <person name="Mihalev A."/>
            <person name="Mihova T."/>
            <person name="Mittelman R."/>
            <person name="Mlenga V."/>
            <person name="Montmayeur A."/>
            <person name="Mulrain L."/>
            <person name="Navidi A."/>
            <person name="Naylor J."/>
            <person name="Negash T."/>
            <person name="Nguyen T."/>
            <person name="Nguyen N."/>
            <person name="Nicol R."/>
            <person name="Norbu C."/>
            <person name="Norbu N."/>
            <person name="Novod N."/>
            <person name="O'Neill B."/>
            <person name="Osman S."/>
            <person name="Markiewicz E."/>
            <person name="Oyono O.L."/>
            <person name="Patti C."/>
            <person name="Phunkhang P."/>
            <person name="Pierre F."/>
            <person name="Priest M."/>
            <person name="Raghuraman S."/>
            <person name="Rege F."/>
            <person name="Reyes R."/>
            <person name="Rise C."/>
            <person name="Rogov P."/>
            <person name="Ross K."/>
            <person name="Ryan E."/>
            <person name="Settipalli S."/>
            <person name="Shea T."/>
            <person name="Sherpa N."/>
            <person name="Shi L."/>
            <person name="Shih D."/>
            <person name="Sparrow T."/>
            <person name="Spaulding J."/>
            <person name="Stalker J."/>
            <person name="Stange-Thomann N."/>
            <person name="Stavropoulos S."/>
            <person name="Stone C."/>
            <person name="Strader C."/>
            <person name="Tesfaye S."/>
            <person name="Thomson T."/>
            <person name="Thoulutsang Y."/>
            <person name="Thoulutsang D."/>
            <person name="Topham K."/>
            <person name="Topping I."/>
            <person name="Tsamla T."/>
            <person name="Vassiliev H."/>
            <person name="Vo A."/>
            <person name="Wangchuk T."/>
            <person name="Wangdi T."/>
            <person name="Weiand M."/>
            <person name="Wilkinson J."/>
            <person name="Wilson A."/>
            <person name="Yadav S."/>
            <person name="Young G."/>
            <person name="Yu Q."/>
            <person name="Zembek L."/>
            <person name="Zhong D."/>
            <person name="Zimmer A."/>
            <person name="Zwirko Z."/>
            <person name="Jaffe D.B."/>
            <person name="Alvarez P."/>
            <person name="Brockman W."/>
            <person name="Butler J."/>
            <person name="Chin C."/>
            <person name="Gnerre S."/>
            <person name="MacCallum I."/>
            <person name="Graves J.A."/>
            <person name="Ponting C.P."/>
            <person name="Breen M."/>
            <person name="Samollow P.B."/>
            <person name="Lander E.S."/>
            <person name="Lindblad-Toh K."/>
        </authorList>
    </citation>
    <scope>NUCLEOTIDE SEQUENCE [LARGE SCALE GENOMIC DNA]</scope>
</reference>
<keyword evidence="3" id="KW-1185">Reference proteome</keyword>
<feature type="compositionally biased region" description="Low complexity" evidence="1">
    <location>
        <begin position="285"/>
        <end position="297"/>
    </location>
</feature>
<proteinExistence type="predicted"/>
<organism evidence="2 3">
    <name type="scientific">Monodelphis domestica</name>
    <name type="common">Gray short-tailed opossum</name>
    <dbReference type="NCBI Taxonomy" id="13616"/>
    <lineage>
        <taxon>Eukaryota</taxon>
        <taxon>Metazoa</taxon>
        <taxon>Chordata</taxon>
        <taxon>Craniata</taxon>
        <taxon>Vertebrata</taxon>
        <taxon>Euteleostomi</taxon>
        <taxon>Mammalia</taxon>
        <taxon>Metatheria</taxon>
        <taxon>Didelphimorphia</taxon>
        <taxon>Didelphidae</taxon>
        <taxon>Monodelphis</taxon>
    </lineage>
</organism>
<reference evidence="2" key="2">
    <citation type="submission" date="2025-08" db="UniProtKB">
        <authorList>
            <consortium name="Ensembl"/>
        </authorList>
    </citation>
    <scope>IDENTIFICATION</scope>
</reference>
<dbReference type="InterPro" id="IPR008160">
    <property type="entry name" value="Collagen"/>
</dbReference>
<protein>
    <submittedName>
        <fullName evidence="2">Collagen like tail subunit of asymmetric acetylcholinesterase</fullName>
    </submittedName>
</protein>
<dbReference type="GO" id="GO:0090150">
    <property type="term" value="P:establishment of protein localization to membrane"/>
    <property type="evidence" value="ECO:0007669"/>
    <property type="project" value="Ensembl"/>
</dbReference>
<dbReference type="InParanoid" id="F7E8L6"/>
<dbReference type="GO" id="GO:0071340">
    <property type="term" value="P:skeletal muscle acetylcholine-gated channel clustering"/>
    <property type="evidence" value="ECO:0007669"/>
    <property type="project" value="Ensembl"/>
</dbReference>
<reference evidence="2" key="3">
    <citation type="submission" date="2025-09" db="UniProtKB">
        <authorList>
            <consortium name="Ensembl"/>
        </authorList>
    </citation>
    <scope>IDENTIFICATION</scope>
</reference>
<dbReference type="AlphaFoldDB" id="F7E8L6"/>
<accession>F7E8L6</accession>
<feature type="compositionally biased region" description="Gly residues" evidence="1">
    <location>
        <begin position="18"/>
        <end position="27"/>
    </location>
</feature>
<dbReference type="OMA" id="LCLPLWF"/>
<dbReference type="FunCoup" id="F7E8L6">
    <property type="interactions" value="25"/>
</dbReference>
<feature type="region of interest" description="Disordered" evidence="1">
    <location>
        <begin position="1"/>
        <end position="65"/>
    </location>
</feature>
<dbReference type="GO" id="GO:0031594">
    <property type="term" value="C:neuromuscular junction"/>
    <property type="evidence" value="ECO:0007669"/>
    <property type="project" value="Ensembl"/>
</dbReference>
<dbReference type="GO" id="GO:0008582">
    <property type="term" value="P:regulation of synaptic assembly at neuromuscular junction"/>
    <property type="evidence" value="ECO:0007669"/>
    <property type="project" value="Ensembl"/>
</dbReference>
<name>F7E8L6_MONDO</name>
<evidence type="ECO:0000313" key="3">
    <source>
        <dbReference type="Proteomes" id="UP000002280"/>
    </source>
</evidence>
<dbReference type="eggNOG" id="KOG3544">
    <property type="taxonomic scope" value="Eukaryota"/>
</dbReference>
<sequence>MLGRGSSRLAPGPLASGAAGGGGGGGQRYLKRSLARPWHSAHAAGSRRRQRAGLQIPGCSSHSSSCPGPASVLWSTMPRPSLRPSQLFTISSLLYYSTCMALPGLEEKKRVSQKGCCLLTPPPPPMFPPPFFRGGRSSLLSPDMPNFFLELQTTQSPCVQESLGPPGPPGPQGPPGIPGVRGPKGEKGELGRPGRKGRPGPPGVPGMPGPIGWPGPTGPQGEKGDLGLMGLPGTRGPVGSQGHPGTRGEKGSKGDKGILGPKGEKGFPGLPGMLGQKGEMGPKGEPGTSGPRGPTGRPGKRGKQGQKGDTGVIGPPGRPGAPGKPGPPGVPASGQSVIGPKGERGPPGPPGRCLCGFSMNTNNPSYEDSEHGPNYPRVPVIFVVNNGEELERLNTQNAIAFRKDQRALYFKDNVGWLPIQLTPFYPVDYPVDDGNSCGDGLLQRGEECDDGNNNVADDCIRCHRAYCGDGYRQEGVEDCDGRDFGYLTCETYLPGSYGELRCTPHCYIDSTPCRYFT</sequence>
<dbReference type="PANTHER" id="PTHR24023:SF861">
    <property type="entry name" value="ACETYLCHOLINESTERASE COLLAGENIC TAIL PEPTIDE"/>
    <property type="match status" value="1"/>
</dbReference>
<dbReference type="GeneTree" id="ENSGT00940000157248"/>
<dbReference type="Bgee" id="ENSMODG00000014557">
    <property type="expression patterns" value="Expressed in heart and 14 other cell types or tissues"/>
</dbReference>
<dbReference type="Pfam" id="PF01391">
    <property type="entry name" value="Collagen"/>
    <property type="match status" value="1"/>
</dbReference>
<dbReference type="InterPro" id="IPR050149">
    <property type="entry name" value="Collagen_superfamily"/>
</dbReference>
<dbReference type="PANTHER" id="PTHR24023">
    <property type="entry name" value="COLLAGEN ALPHA"/>
    <property type="match status" value="1"/>
</dbReference>
<feature type="compositionally biased region" description="Basic and acidic residues" evidence="1">
    <location>
        <begin position="183"/>
        <end position="192"/>
    </location>
</feature>
<feature type="compositionally biased region" description="Basic and acidic residues" evidence="1">
    <location>
        <begin position="246"/>
        <end position="256"/>
    </location>
</feature>
<feature type="compositionally biased region" description="Pro residues" evidence="1">
    <location>
        <begin position="316"/>
        <end position="330"/>
    </location>
</feature>
<dbReference type="STRING" id="13616.ENSMODP00000018185"/>
<feature type="compositionally biased region" description="Pro residues" evidence="1">
    <location>
        <begin position="165"/>
        <end position="177"/>
    </location>
</feature>
<dbReference type="HOGENOM" id="CLU_650464_0_0_1"/>
<feature type="region of interest" description="Disordered" evidence="1">
    <location>
        <begin position="156"/>
        <end position="356"/>
    </location>
</feature>